<dbReference type="AlphaFoldDB" id="A0A6J4LP91"/>
<gene>
    <name evidence="2" type="ORF">AVDCRST_MAG11-2788</name>
</gene>
<sequence>MLRRFGALRSPRATSRRPRWASRSCDDRRSSRTAAGVALA</sequence>
<dbReference type="EMBL" id="CADCTU010000614">
    <property type="protein sequence ID" value="CAA9337280.1"/>
    <property type="molecule type" value="Genomic_DNA"/>
</dbReference>
<evidence type="ECO:0000313" key="2">
    <source>
        <dbReference type="EMBL" id="CAA9337280.1"/>
    </source>
</evidence>
<proteinExistence type="predicted"/>
<organism evidence="2">
    <name type="scientific">uncultured Gemmatimonadaceae bacterium</name>
    <dbReference type="NCBI Taxonomy" id="246130"/>
    <lineage>
        <taxon>Bacteria</taxon>
        <taxon>Pseudomonadati</taxon>
        <taxon>Gemmatimonadota</taxon>
        <taxon>Gemmatimonadia</taxon>
        <taxon>Gemmatimonadales</taxon>
        <taxon>Gemmatimonadaceae</taxon>
        <taxon>environmental samples</taxon>
    </lineage>
</organism>
<accession>A0A6J4LP91</accession>
<feature type="region of interest" description="Disordered" evidence="1">
    <location>
        <begin position="1"/>
        <end position="40"/>
    </location>
</feature>
<evidence type="ECO:0000256" key="1">
    <source>
        <dbReference type="SAM" id="MobiDB-lite"/>
    </source>
</evidence>
<name>A0A6J4LP91_9BACT</name>
<protein>
    <submittedName>
        <fullName evidence="2">Uncharacterized protein</fullName>
    </submittedName>
</protein>
<reference evidence="2" key="1">
    <citation type="submission" date="2020-02" db="EMBL/GenBank/DDBJ databases">
        <authorList>
            <person name="Meier V. D."/>
        </authorList>
    </citation>
    <scope>NUCLEOTIDE SEQUENCE</scope>
    <source>
        <strain evidence="2">AVDCRST_MAG11</strain>
    </source>
</reference>